<organism evidence="2 3">
    <name type="scientific">Anaeromassilibacillus senegalensis</name>
    <dbReference type="NCBI Taxonomy" id="1673717"/>
    <lineage>
        <taxon>Bacteria</taxon>
        <taxon>Bacillati</taxon>
        <taxon>Bacillota</taxon>
        <taxon>Clostridia</taxon>
        <taxon>Eubacteriales</taxon>
        <taxon>Acutalibacteraceae</taxon>
        <taxon>Anaeromassilibacillus</taxon>
    </lineage>
</organism>
<keyword evidence="3" id="KW-1185">Reference proteome</keyword>
<dbReference type="RefSeq" id="WP_235322842.1">
    <property type="nucleotide sequence ID" value="NZ_JAFBIT010000001.1"/>
</dbReference>
<evidence type="ECO:0000313" key="3">
    <source>
        <dbReference type="Proteomes" id="UP001299220"/>
    </source>
</evidence>
<proteinExistence type="predicted"/>
<gene>
    <name evidence="2" type="ORF">JQM67_04410</name>
</gene>
<dbReference type="Pfam" id="PF06152">
    <property type="entry name" value="Phage_min_cap2"/>
    <property type="match status" value="1"/>
</dbReference>
<feature type="compositionally biased region" description="Basic and acidic residues" evidence="1">
    <location>
        <begin position="489"/>
        <end position="515"/>
    </location>
</feature>
<dbReference type="EMBL" id="JAFBIT010000001">
    <property type="protein sequence ID" value="MCF2651837.1"/>
    <property type="molecule type" value="Genomic_DNA"/>
</dbReference>
<comment type="caution">
    <text evidence="2">The sequence shown here is derived from an EMBL/GenBank/DDBJ whole genome shotgun (WGS) entry which is preliminary data.</text>
</comment>
<reference evidence="2 3" key="1">
    <citation type="submission" date="2020-12" db="EMBL/GenBank/DDBJ databases">
        <title>Whole genome sequences of gut porcine anaerobes.</title>
        <authorList>
            <person name="Kubasova T."/>
            <person name="Jahodarova E."/>
            <person name="Rychlik I."/>
        </authorList>
    </citation>
    <scope>NUCLEOTIDE SEQUENCE [LARGE SCALE GENOMIC DNA]</scope>
    <source>
        <strain evidence="2 3">An867</strain>
    </source>
</reference>
<name>A0ABS9CLX1_9FIRM</name>
<sequence>MLSPEYLDHCADGVIELYQRLDESIARDIARRLMKMGEITDTARWQAEQLQHAGLLFEDVVAEVAKYSGATETAVRRAFEDAGVQSVDAEIEQYLRAGITVPPIRQSERAWNILQAALRKTNGELHNLTLTTAVETQQRFIAACTLAEMQVSSGMLDHQTAVRRAVQDASGAGASVLYPSGHIDKLDVAVRRAVLTGVNQTCGKISLTLAEEFGCDLMEITAHAGARPEHAVWQGKIVSLSGRRGYLTLSDIGYGTGSGFMGWNCRHSWNPFFEGISERNYTPEQIEKLNARDIEYNGQKYTAYEISQMQRKMEREIRATKRELTAFDAAGLQEDFARQSVKLKAQEQKLKDFTCATDRRVDSARVQVQGFGHSQASKVVWATKTELEKYAKIHYHKDGTIVVTDDWKDRSKLSIPKTYKPYAVIETKTEYRNGLIQIDRTIYGPDSLMKTQIHSAHHNRPDKHKFGVDGKEPYHAHDYVWDENGNQIDRTDRSLTDAEKEAHKDILTKRDDDRE</sequence>
<evidence type="ECO:0000313" key="2">
    <source>
        <dbReference type="EMBL" id="MCF2651837.1"/>
    </source>
</evidence>
<accession>A0ABS9CLX1</accession>
<dbReference type="InterPro" id="IPR009319">
    <property type="entry name" value="Phage_A118_VSP1"/>
</dbReference>
<protein>
    <submittedName>
        <fullName evidence="2">Phage minor capsid protein</fullName>
    </submittedName>
</protein>
<dbReference type="Proteomes" id="UP001299220">
    <property type="component" value="Unassembled WGS sequence"/>
</dbReference>
<feature type="region of interest" description="Disordered" evidence="1">
    <location>
        <begin position="486"/>
        <end position="515"/>
    </location>
</feature>
<evidence type="ECO:0000256" key="1">
    <source>
        <dbReference type="SAM" id="MobiDB-lite"/>
    </source>
</evidence>